<feature type="compositionally biased region" description="Acidic residues" evidence="1">
    <location>
        <begin position="41"/>
        <end position="56"/>
    </location>
</feature>
<dbReference type="GO" id="GO:0032040">
    <property type="term" value="C:small-subunit processome"/>
    <property type="evidence" value="ECO:0007669"/>
    <property type="project" value="EnsemblFungi"/>
</dbReference>
<dbReference type="OrthoDB" id="4096107at2759"/>
<dbReference type="InterPro" id="IPR013268">
    <property type="entry name" value="UTP16"/>
</dbReference>
<feature type="compositionally biased region" description="Basic residues" evidence="1">
    <location>
        <begin position="220"/>
        <end position="230"/>
    </location>
</feature>
<dbReference type="VEuPathDB" id="FungiDB:GVI51_K05401"/>
<dbReference type="VEuPathDB" id="FungiDB:B1J91_K05555g"/>
<comment type="caution">
    <text evidence="2">The sequence shown here is derived from an EMBL/GenBank/DDBJ whole genome shotgun (WGS) entry which is preliminary data.</text>
</comment>
<dbReference type="GO" id="GO:0000472">
    <property type="term" value="P:endonucleolytic cleavage to generate mature 5'-end of SSU-rRNA from (SSU-rRNA, 5.8S rRNA, LSU-rRNA)"/>
    <property type="evidence" value="ECO:0007669"/>
    <property type="project" value="EnsemblFungi"/>
</dbReference>
<dbReference type="VEuPathDB" id="FungiDB:CAGL0K05555g"/>
<feature type="region of interest" description="Disordered" evidence="1">
    <location>
        <begin position="80"/>
        <end position="107"/>
    </location>
</feature>
<dbReference type="Pfam" id="PF08297">
    <property type="entry name" value="U3_snoRNA_assoc"/>
    <property type="match status" value="1"/>
</dbReference>
<dbReference type="Proteomes" id="UP000054886">
    <property type="component" value="Unassembled WGS sequence"/>
</dbReference>
<sequence length="230" mass="26553">MTVSTRSKEHIKFDDNDETAHTETETQESVKSLRSKSVDVSDSDSDSDDDAPEEEGLGNAKDEVEDQIKKQEQAAILEKQRIREKRKKENERLKEQQLEKKMRTEEMQKQIAELEKLQSQTVESDEEELQELPEDLLAKINNVDPTAGQTIPKHINFNDIDTQDFVPEVKEQIKKRKKNALKQLRKTTMNKGVVKVSVLSSNLSKSAPKKEGNVTNLRNKWLKRRSLNRK</sequence>
<dbReference type="AlphaFoldDB" id="A0A0W0CJL0"/>
<dbReference type="GO" id="GO:0000447">
    <property type="term" value="P:endonucleolytic cleavage in ITS1 to separate SSU-rRNA from 5.8S rRNA and LSU-rRNA from tricistronic rRNA transcript (SSU-rRNA, 5.8S rRNA, LSU-rRNA)"/>
    <property type="evidence" value="ECO:0007669"/>
    <property type="project" value="EnsemblFungi"/>
</dbReference>
<feature type="region of interest" description="Disordered" evidence="1">
    <location>
        <begin position="202"/>
        <end position="230"/>
    </location>
</feature>
<dbReference type="GO" id="GO:0034511">
    <property type="term" value="F:U3 snoRNA binding"/>
    <property type="evidence" value="ECO:0007669"/>
    <property type="project" value="EnsemblFungi"/>
</dbReference>
<feature type="region of interest" description="Disordered" evidence="1">
    <location>
        <begin position="1"/>
        <end position="68"/>
    </location>
</feature>
<dbReference type="EMBL" id="LLZZ01000183">
    <property type="protein sequence ID" value="KTA95687.1"/>
    <property type="molecule type" value="Genomic_DNA"/>
</dbReference>
<evidence type="ECO:0000313" key="3">
    <source>
        <dbReference type="Proteomes" id="UP000054886"/>
    </source>
</evidence>
<dbReference type="VEuPathDB" id="FungiDB:GWK60_K05401"/>
<protein>
    <submittedName>
        <fullName evidence="2">Bud site selection protein 21</fullName>
    </submittedName>
</protein>
<gene>
    <name evidence="2" type="ORF">AO440_003489</name>
</gene>
<evidence type="ECO:0000313" key="2">
    <source>
        <dbReference type="EMBL" id="KTA95687.1"/>
    </source>
</evidence>
<feature type="compositionally biased region" description="Basic and acidic residues" evidence="1">
    <location>
        <begin position="1"/>
        <end position="24"/>
    </location>
</feature>
<feature type="compositionally biased region" description="Basic and acidic residues" evidence="1">
    <location>
        <begin position="87"/>
        <end position="107"/>
    </location>
</feature>
<name>A0A0W0CJL0_CANGB</name>
<organism evidence="2 3">
    <name type="scientific">Candida glabrata</name>
    <name type="common">Yeast</name>
    <name type="synonym">Torulopsis glabrata</name>
    <dbReference type="NCBI Taxonomy" id="5478"/>
    <lineage>
        <taxon>Eukaryota</taxon>
        <taxon>Fungi</taxon>
        <taxon>Dikarya</taxon>
        <taxon>Ascomycota</taxon>
        <taxon>Saccharomycotina</taxon>
        <taxon>Saccharomycetes</taxon>
        <taxon>Saccharomycetales</taxon>
        <taxon>Saccharomycetaceae</taxon>
        <taxon>Nakaseomyces</taxon>
    </lineage>
</organism>
<evidence type="ECO:0000256" key="1">
    <source>
        <dbReference type="SAM" id="MobiDB-lite"/>
    </source>
</evidence>
<accession>A0A0W0CJL0</accession>
<proteinExistence type="predicted"/>
<reference evidence="2 3" key="1">
    <citation type="submission" date="2015-10" db="EMBL/GenBank/DDBJ databases">
        <title>Draft genomes sequences of Candida glabrata isolates 1A, 1B, 2A, 2B, 3A and 3B.</title>
        <authorList>
            <person name="Haavelsrud O.E."/>
            <person name="Gaustad P."/>
        </authorList>
    </citation>
    <scope>NUCLEOTIDE SEQUENCE [LARGE SCALE GENOMIC DNA]</scope>
    <source>
        <strain evidence="2">910700640</strain>
    </source>
</reference>